<evidence type="ECO:0000313" key="3">
    <source>
        <dbReference type="EMBL" id="SPD29442.1"/>
    </source>
</evidence>
<name>A0A2N9IX39_FAGSY</name>
<dbReference type="PANTHER" id="PTHR33240:SF8">
    <property type="entry name" value="OS03G0439900 PROTEIN"/>
    <property type="match status" value="1"/>
</dbReference>
<feature type="region of interest" description="Disordered" evidence="1">
    <location>
        <begin position="347"/>
        <end position="366"/>
    </location>
</feature>
<accession>A0A2N9IX39</accession>
<dbReference type="PANTHER" id="PTHR33240">
    <property type="entry name" value="OS08G0508500 PROTEIN"/>
    <property type="match status" value="1"/>
</dbReference>
<dbReference type="AlphaFoldDB" id="A0A2N9IX39"/>
<organism evidence="3">
    <name type="scientific">Fagus sylvatica</name>
    <name type="common">Beechnut</name>
    <dbReference type="NCBI Taxonomy" id="28930"/>
    <lineage>
        <taxon>Eukaryota</taxon>
        <taxon>Viridiplantae</taxon>
        <taxon>Streptophyta</taxon>
        <taxon>Embryophyta</taxon>
        <taxon>Tracheophyta</taxon>
        <taxon>Spermatophyta</taxon>
        <taxon>Magnoliopsida</taxon>
        <taxon>eudicotyledons</taxon>
        <taxon>Gunneridae</taxon>
        <taxon>Pentapetalae</taxon>
        <taxon>rosids</taxon>
        <taxon>fabids</taxon>
        <taxon>Fagales</taxon>
        <taxon>Fagaceae</taxon>
        <taxon>Fagus</taxon>
    </lineage>
</organism>
<dbReference type="InterPro" id="IPR005162">
    <property type="entry name" value="Retrotrans_gag_dom"/>
</dbReference>
<proteinExistence type="predicted"/>
<sequence>MALHLKNDALMCHMFPSSLGPIAFKWFNRLENASIHSWDKMAETFVSRFITNIRRPKEVDSLLSMSMKDSESLKNYSSKYWELYNEVDGCSKEIVVKTFKLRLAPSSKLRQALTRRLAKNIDVQTPHDDPLVIKPRIGDSDVKRVLINQGSCSEILYPDLFHGLGLKQFDLQPYDAPLVGFSRESFRSRGKINLIVHTGLISLDIKFLVVDVPLPYTTIMGRRWLHRRKVLPSSLQQKLCFPTDYGIMEIKGDQVTSKQCIMATEEKDGNPGDTYEPFEPCEELESILFSTDVDKYFKIRRGLNLAERSELINFLVSNLNVFAWDPYEVPEVEQKFIQHRLNVDPQSKPVQQRAKRAAPVHAKTVQ</sequence>
<dbReference type="EMBL" id="OIVN01006271">
    <property type="protein sequence ID" value="SPD29442.1"/>
    <property type="molecule type" value="Genomic_DNA"/>
</dbReference>
<gene>
    <name evidence="3" type="ORF">FSB_LOCUS57324</name>
</gene>
<dbReference type="Pfam" id="PF03732">
    <property type="entry name" value="Retrotrans_gag"/>
    <property type="match status" value="1"/>
</dbReference>
<reference evidence="3" key="1">
    <citation type="submission" date="2018-02" db="EMBL/GenBank/DDBJ databases">
        <authorList>
            <person name="Cohen D.B."/>
            <person name="Kent A.D."/>
        </authorList>
    </citation>
    <scope>NUCLEOTIDE SEQUENCE</scope>
</reference>
<evidence type="ECO:0000256" key="1">
    <source>
        <dbReference type="SAM" id="MobiDB-lite"/>
    </source>
</evidence>
<feature type="domain" description="Retrotransposon gag" evidence="2">
    <location>
        <begin position="14"/>
        <end position="99"/>
    </location>
</feature>
<evidence type="ECO:0000259" key="2">
    <source>
        <dbReference type="Pfam" id="PF03732"/>
    </source>
</evidence>
<protein>
    <recommendedName>
        <fullName evidence="2">Retrotransposon gag domain-containing protein</fullName>
    </recommendedName>
</protein>